<sequence>MKSSNDTAIHELTLDRTEGDIAVLLDADDEKIELSAKLLPREVKDGEVLIITVATEKAETKRRETKAKEILNEILSNSD</sequence>
<dbReference type="EMBL" id="PEZW01000028">
    <property type="protein sequence ID" value="PIS07338.1"/>
    <property type="molecule type" value="Genomic_DNA"/>
</dbReference>
<evidence type="ECO:0000313" key="1">
    <source>
        <dbReference type="EMBL" id="PIS07338.1"/>
    </source>
</evidence>
<dbReference type="Gene3D" id="6.20.120.50">
    <property type="match status" value="1"/>
</dbReference>
<dbReference type="Proteomes" id="UP000231382">
    <property type="component" value="Unassembled WGS sequence"/>
</dbReference>
<comment type="caution">
    <text evidence="1">The sequence shown here is derived from an EMBL/GenBank/DDBJ whole genome shotgun (WGS) entry which is preliminary data.</text>
</comment>
<accession>A0A2H0W7N0</accession>
<evidence type="ECO:0000313" key="2">
    <source>
        <dbReference type="Proteomes" id="UP000231382"/>
    </source>
</evidence>
<dbReference type="InterPro" id="IPR021377">
    <property type="entry name" value="DUF3006"/>
</dbReference>
<proteinExistence type="predicted"/>
<reference evidence="2" key="1">
    <citation type="submission" date="2017-09" db="EMBL/GenBank/DDBJ databases">
        <title>Depth-based differentiation of microbial function through sediment-hosted aquifers and enrichment of novel symbionts in the deep terrestrial subsurface.</title>
        <authorList>
            <person name="Probst A.J."/>
            <person name="Ladd B."/>
            <person name="Jarett J.K."/>
            <person name="Geller-Mcgrath D.E."/>
            <person name="Sieber C.M.K."/>
            <person name="Emerson J.B."/>
            <person name="Anantharaman K."/>
            <person name="Thomas B.C."/>
            <person name="Malmstrom R."/>
            <person name="Stieglmeier M."/>
            <person name="Klingl A."/>
            <person name="Woyke T."/>
            <person name="Ryan C.M."/>
            <person name="Banfield J.F."/>
        </authorList>
    </citation>
    <scope>NUCLEOTIDE SEQUENCE [LARGE SCALE GENOMIC DNA]</scope>
</reference>
<organism evidence="1 2">
    <name type="scientific">Candidatus Berkelbacteria bacterium CG10_big_fil_rev_8_21_14_0_10_43_13</name>
    <dbReference type="NCBI Taxonomy" id="1974514"/>
    <lineage>
        <taxon>Bacteria</taxon>
        <taxon>Candidatus Berkelbacteria</taxon>
    </lineage>
</organism>
<protein>
    <recommendedName>
        <fullName evidence="3">DUF3006 domain-containing protein</fullName>
    </recommendedName>
</protein>
<dbReference type="AlphaFoldDB" id="A0A2H0W7N0"/>
<name>A0A2H0W7N0_9BACT</name>
<evidence type="ECO:0008006" key="3">
    <source>
        <dbReference type="Google" id="ProtNLM"/>
    </source>
</evidence>
<gene>
    <name evidence="1" type="ORF">COT78_04245</name>
</gene>
<dbReference type="Pfam" id="PF11213">
    <property type="entry name" value="DUF3006"/>
    <property type="match status" value="1"/>
</dbReference>